<feature type="compositionally biased region" description="Basic and acidic residues" evidence="1">
    <location>
        <begin position="203"/>
        <end position="214"/>
    </location>
</feature>
<accession>A0ABQ5AII8</accession>
<feature type="compositionally biased region" description="Polar residues" evidence="1">
    <location>
        <begin position="157"/>
        <end position="169"/>
    </location>
</feature>
<reference evidence="2" key="2">
    <citation type="submission" date="2022-01" db="EMBL/GenBank/DDBJ databases">
        <authorList>
            <person name="Yamashiro T."/>
            <person name="Shiraishi A."/>
            <person name="Satake H."/>
            <person name="Nakayama K."/>
        </authorList>
    </citation>
    <scope>NUCLEOTIDE SEQUENCE</scope>
</reference>
<evidence type="ECO:0000256" key="1">
    <source>
        <dbReference type="SAM" id="MobiDB-lite"/>
    </source>
</evidence>
<comment type="caution">
    <text evidence="2">The sequence shown here is derived from an EMBL/GenBank/DDBJ whole genome shotgun (WGS) entry which is preliminary data.</text>
</comment>
<reference evidence="2" key="1">
    <citation type="journal article" date="2022" name="Int. J. Mol. Sci.">
        <title>Draft Genome of Tanacetum Coccineum: Genomic Comparison of Closely Related Tanacetum-Family Plants.</title>
        <authorList>
            <person name="Yamashiro T."/>
            <person name="Shiraishi A."/>
            <person name="Nakayama K."/>
            <person name="Satake H."/>
        </authorList>
    </citation>
    <scope>NUCLEOTIDE SEQUENCE</scope>
</reference>
<evidence type="ECO:0000313" key="2">
    <source>
        <dbReference type="EMBL" id="GJT01849.1"/>
    </source>
</evidence>
<proteinExistence type="predicted"/>
<dbReference type="EMBL" id="BQNB010012302">
    <property type="protein sequence ID" value="GJT01849.1"/>
    <property type="molecule type" value="Genomic_DNA"/>
</dbReference>
<organism evidence="2 3">
    <name type="scientific">Tanacetum coccineum</name>
    <dbReference type="NCBI Taxonomy" id="301880"/>
    <lineage>
        <taxon>Eukaryota</taxon>
        <taxon>Viridiplantae</taxon>
        <taxon>Streptophyta</taxon>
        <taxon>Embryophyta</taxon>
        <taxon>Tracheophyta</taxon>
        <taxon>Spermatophyta</taxon>
        <taxon>Magnoliopsida</taxon>
        <taxon>eudicotyledons</taxon>
        <taxon>Gunneridae</taxon>
        <taxon>Pentapetalae</taxon>
        <taxon>asterids</taxon>
        <taxon>campanulids</taxon>
        <taxon>Asterales</taxon>
        <taxon>Asteraceae</taxon>
        <taxon>Asteroideae</taxon>
        <taxon>Anthemideae</taxon>
        <taxon>Anthemidinae</taxon>
        <taxon>Tanacetum</taxon>
    </lineage>
</organism>
<gene>
    <name evidence="2" type="ORF">Tco_0823018</name>
</gene>
<sequence>MWMFISIVHDMAFLNELTASRPELMFAVCVLHQFQIVTMLEQILTGNPQQKVVNFLAEDLFLGSAKSRPLWLLLLLKQNMLLLQAAVGKFCGFRIKCLKEFREWLSRVTNGTEALLLPTLFMILWLDKDEGASSERPSVALPTPSPAPTSEVPYELQTDSSPAQKNSLLTLKPLPKIDPKDKGKKKIKEEDESESESDGIPQAEKKFKQLESDEELARKIQEYGSRRGENRIAEEMLQIRSI</sequence>
<name>A0ABQ5AII8_9ASTR</name>
<feature type="region of interest" description="Disordered" evidence="1">
    <location>
        <begin position="134"/>
        <end position="214"/>
    </location>
</feature>
<dbReference type="Proteomes" id="UP001151760">
    <property type="component" value="Unassembled WGS sequence"/>
</dbReference>
<evidence type="ECO:0000313" key="3">
    <source>
        <dbReference type="Proteomes" id="UP001151760"/>
    </source>
</evidence>
<keyword evidence="3" id="KW-1185">Reference proteome</keyword>
<protein>
    <submittedName>
        <fullName evidence="2">Uncharacterized protein</fullName>
    </submittedName>
</protein>